<dbReference type="InterPro" id="IPR027417">
    <property type="entry name" value="P-loop_NTPase"/>
</dbReference>
<proteinExistence type="predicted"/>
<comment type="caution">
    <text evidence="5">The sequence shown here is derived from an EMBL/GenBank/DDBJ whole genome shotgun (WGS) entry which is preliminary data.</text>
</comment>
<evidence type="ECO:0000313" key="6">
    <source>
        <dbReference type="Proteomes" id="UP000722111"/>
    </source>
</evidence>
<dbReference type="SUPFAM" id="SSF52540">
    <property type="entry name" value="P-loop containing nucleoside triphosphate hydrolases"/>
    <property type="match status" value="1"/>
</dbReference>
<keyword evidence="6" id="KW-1185">Reference proteome</keyword>
<dbReference type="PROSITE" id="PS50893">
    <property type="entry name" value="ABC_TRANSPORTER_2"/>
    <property type="match status" value="1"/>
</dbReference>
<keyword evidence="2" id="KW-0547">Nucleotide-binding</keyword>
<protein>
    <submittedName>
        <fullName evidence="5">ATP-binding cassette domain-containing protein</fullName>
    </submittedName>
</protein>
<dbReference type="GO" id="GO:0005524">
    <property type="term" value="F:ATP binding"/>
    <property type="evidence" value="ECO:0007669"/>
    <property type="project" value="UniProtKB-KW"/>
</dbReference>
<dbReference type="Pfam" id="PF00005">
    <property type="entry name" value="ABC_tran"/>
    <property type="match status" value="1"/>
</dbReference>
<feature type="domain" description="ABC transporter" evidence="4">
    <location>
        <begin position="22"/>
        <end position="258"/>
    </location>
</feature>
<dbReference type="SMART" id="SM00382">
    <property type="entry name" value="AAA"/>
    <property type="match status" value="1"/>
</dbReference>
<dbReference type="InterPro" id="IPR050763">
    <property type="entry name" value="ABC_transporter_ATP-binding"/>
</dbReference>
<dbReference type="InterPro" id="IPR003439">
    <property type="entry name" value="ABC_transporter-like_ATP-bd"/>
</dbReference>
<accession>A0ABS0BNR5</accession>
<sequence length="328" mass="36532">MSKAIELCGISKVYEVYRARDDQSRSLLRYFRREKTYVPAVTDVSFSIDAGEVVGFLGGNGAGKTTTLKMLSGIVRPSGGHLSVLGHDPFKRRAEFLKSIALVMGQKQQLTWDLPALESFHLHGALYDIAPVECRRRIDELCQLLSAGDIIRRPVRKLSLGERMKCELILSLLHRPSILFLDEPTIGLDLEMQVAIRKFLLEYNRESGATIILTSHYMADIEALANRVIVLDQGRVVFDGARQALVKAHVNERQVSLRFSSQVGSDELSVYGTLLSLDSDSAELLVPEEQFADTVAQLLANFPVTDISIQTPSLEQAFPRLLLPKEHA</sequence>
<keyword evidence="3 5" id="KW-0067">ATP-binding</keyword>
<dbReference type="PANTHER" id="PTHR42711">
    <property type="entry name" value="ABC TRANSPORTER ATP-BINDING PROTEIN"/>
    <property type="match status" value="1"/>
</dbReference>
<evidence type="ECO:0000256" key="2">
    <source>
        <dbReference type="ARBA" id="ARBA00022741"/>
    </source>
</evidence>
<name>A0ABS0BNR5_9PSED</name>
<reference evidence="5 6" key="1">
    <citation type="submission" date="2020-08" db="EMBL/GenBank/DDBJ databases">
        <title>Description of novel Pseudomonas species.</title>
        <authorList>
            <person name="Duman M."/>
            <person name="Mulet M."/>
            <person name="Altun S."/>
            <person name="Saticioglu I.B."/>
            <person name="Lalucat J."/>
            <person name="Garcia-Valdes E."/>
        </authorList>
    </citation>
    <scope>NUCLEOTIDE SEQUENCE [LARGE SCALE GENOMIC DNA]</scope>
    <source>
        <strain evidence="5 6">P155</strain>
    </source>
</reference>
<organism evidence="5 6">
    <name type="scientific">Pseudomonas neuropathica</name>
    <dbReference type="NCBI Taxonomy" id="2730425"/>
    <lineage>
        <taxon>Bacteria</taxon>
        <taxon>Pseudomonadati</taxon>
        <taxon>Pseudomonadota</taxon>
        <taxon>Gammaproteobacteria</taxon>
        <taxon>Pseudomonadales</taxon>
        <taxon>Pseudomonadaceae</taxon>
        <taxon>Pseudomonas</taxon>
    </lineage>
</organism>
<dbReference type="PANTHER" id="PTHR42711:SF4">
    <property type="entry name" value="ABC TRANSPORTER RELATED"/>
    <property type="match status" value="1"/>
</dbReference>
<evidence type="ECO:0000256" key="3">
    <source>
        <dbReference type="ARBA" id="ARBA00022840"/>
    </source>
</evidence>
<dbReference type="Proteomes" id="UP000722111">
    <property type="component" value="Unassembled WGS sequence"/>
</dbReference>
<dbReference type="EMBL" id="JACOPX010000010">
    <property type="protein sequence ID" value="MBF6034915.1"/>
    <property type="molecule type" value="Genomic_DNA"/>
</dbReference>
<dbReference type="InterPro" id="IPR003593">
    <property type="entry name" value="AAA+_ATPase"/>
</dbReference>
<evidence type="ECO:0000313" key="5">
    <source>
        <dbReference type="EMBL" id="MBF6034915.1"/>
    </source>
</evidence>
<evidence type="ECO:0000256" key="1">
    <source>
        <dbReference type="ARBA" id="ARBA00022448"/>
    </source>
</evidence>
<evidence type="ECO:0000259" key="4">
    <source>
        <dbReference type="PROSITE" id="PS50893"/>
    </source>
</evidence>
<keyword evidence="1" id="KW-0813">Transport</keyword>
<dbReference type="RefSeq" id="WP_194935125.1">
    <property type="nucleotide sequence ID" value="NZ_JACOPX010000010.1"/>
</dbReference>
<gene>
    <name evidence="5" type="ORF">H8F23_16825</name>
</gene>
<dbReference type="Gene3D" id="3.40.50.300">
    <property type="entry name" value="P-loop containing nucleotide triphosphate hydrolases"/>
    <property type="match status" value="1"/>
</dbReference>